<dbReference type="EMBL" id="MYFM01000012">
    <property type="protein sequence ID" value="OVE94956.1"/>
    <property type="molecule type" value="Genomic_DNA"/>
</dbReference>
<sequence>MNTIRSDIKIRPDIRIRVEAVLRDYPDLETYIKNRKQELMIPHREIDENVGGGKSSKISKPQEQMMITIDADRRLKSLEREKSAIEKCFFESDTDTQIIIKELYFRRYPKYTTEGLSLNHVVNCSIRTIKRMKGAFLRRLASELDIYEP</sequence>
<comment type="caution">
    <text evidence="1">The sequence shown here is derived from an EMBL/GenBank/DDBJ whole genome shotgun (WGS) entry which is preliminary data.</text>
</comment>
<reference evidence="1 2" key="1">
    <citation type="submission" date="2017-03" db="EMBL/GenBank/DDBJ databases">
        <title>Genome sequence of Lactobacillus bobalius KACC 16343.</title>
        <authorList>
            <person name="Chun J."/>
        </authorList>
    </citation>
    <scope>NUCLEOTIDE SEQUENCE [LARGE SCALE GENOMIC DNA]</scope>
    <source>
        <strain evidence="1 2">KACC 16343</strain>
    </source>
</reference>
<protein>
    <recommendedName>
        <fullName evidence="3">Transcriptional regulator</fullName>
    </recommendedName>
</protein>
<dbReference type="NCBIfam" id="TIGR01636">
    <property type="entry name" value="phage_rinA"/>
    <property type="match status" value="1"/>
</dbReference>
<evidence type="ECO:0000313" key="2">
    <source>
        <dbReference type="Proteomes" id="UP000196232"/>
    </source>
</evidence>
<evidence type="ECO:0008006" key="3">
    <source>
        <dbReference type="Google" id="ProtNLM"/>
    </source>
</evidence>
<dbReference type="Proteomes" id="UP000196232">
    <property type="component" value="Unassembled WGS sequence"/>
</dbReference>
<gene>
    <name evidence="1" type="ORF">LKACC16343_02756</name>
</gene>
<dbReference type="InterPro" id="IPR006523">
    <property type="entry name" value="RinA"/>
</dbReference>
<proteinExistence type="predicted"/>
<evidence type="ECO:0000313" key="1">
    <source>
        <dbReference type="EMBL" id="OVE94956.1"/>
    </source>
</evidence>
<organism evidence="1 2">
    <name type="scientific">Companilactobacillus bobalius</name>
    <dbReference type="NCBI Taxonomy" id="2801451"/>
    <lineage>
        <taxon>Bacteria</taxon>
        <taxon>Bacillati</taxon>
        <taxon>Bacillota</taxon>
        <taxon>Bacilli</taxon>
        <taxon>Lactobacillales</taxon>
        <taxon>Lactobacillaceae</taxon>
        <taxon>Companilactobacillus</taxon>
    </lineage>
</organism>
<accession>A0A202F394</accession>
<name>A0A202F394_9LACO</name>
<dbReference type="AlphaFoldDB" id="A0A202F394"/>
<dbReference type="RefSeq" id="WP_082604470.1">
    <property type="nucleotide sequence ID" value="NZ_MYFM01000012.1"/>
</dbReference>